<dbReference type="EMBL" id="JAXQNO010000005">
    <property type="protein sequence ID" value="KAK4797793.1"/>
    <property type="molecule type" value="Genomic_DNA"/>
</dbReference>
<proteinExistence type="predicted"/>
<comment type="caution">
    <text evidence="1">The sequence shown here is derived from an EMBL/GenBank/DDBJ whole genome shotgun (WGS) entry which is preliminary data.</text>
</comment>
<protein>
    <submittedName>
        <fullName evidence="1">Uncharacterized protein</fullName>
    </submittedName>
</protein>
<accession>A0AAN7RI23</accession>
<gene>
    <name evidence="1" type="ORF">SAY86_030119</name>
</gene>
<dbReference type="AlphaFoldDB" id="A0AAN7RI23"/>
<organism evidence="1 2">
    <name type="scientific">Trapa natans</name>
    <name type="common">Water chestnut</name>
    <dbReference type="NCBI Taxonomy" id="22666"/>
    <lineage>
        <taxon>Eukaryota</taxon>
        <taxon>Viridiplantae</taxon>
        <taxon>Streptophyta</taxon>
        <taxon>Embryophyta</taxon>
        <taxon>Tracheophyta</taxon>
        <taxon>Spermatophyta</taxon>
        <taxon>Magnoliopsida</taxon>
        <taxon>eudicotyledons</taxon>
        <taxon>Gunneridae</taxon>
        <taxon>Pentapetalae</taxon>
        <taxon>rosids</taxon>
        <taxon>malvids</taxon>
        <taxon>Myrtales</taxon>
        <taxon>Lythraceae</taxon>
        <taxon>Trapa</taxon>
    </lineage>
</organism>
<reference evidence="1 2" key="1">
    <citation type="journal article" date="2023" name="Hortic Res">
        <title>Pangenome of water caltrop reveals structural variations and asymmetric subgenome divergence after allopolyploidization.</title>
        <authorList>
            <person name="Zhang X."/>
            <person name="Chen Y."/>
            <person name="Wang L."/>
            <person name="Yuan Y."/>
            <person name="Fang M."/>
            <person name="Shi L."/>
            <person name="Lu R."/>
            <person name="Comes H.P."/>
            <person name="Ma Y."/>
            <person name="Chen Y."/>
            <person name="Huang G."/>
            <person name="Zhou Y."/>
            <person name="Zheng Z."/>
            <person name="Qiu Y."/>
        </authorList>
    </citation>
    <scope>NUCLEOTIDE SEQUENCE [LARGE SCALE GENOMIC DNA]</scope>
    <source>
        <strain evidence="1">F231</strain>
    </source>
</reference>
<sequence length="118" mass="12542">MRDLEAVEVEELPVGGDGGVPAVEAELGLVEVGGGGDVVDGDVIGGDETGEMEELVEVTLGGERDHHHRHPGRSMRRLRQLPGVDGVWVVGRGSHIILSRMKGIYGGCEFIYAKGIDK</sequence>
<evidence type="ECO:0000313" key="1">
    <source>
        <dbReference type="EMBL" id="KAK4797793.1"/>
    </source>
</evidence>
<dbReference type="Proteomes" id="UP001346149">
    <property type="component" value="Unassembled WGS sequence"/>
</dbReference>
<evidence type="ECO:0000313" key="2">
    <source>
        <dbReference type="Proteomes" id="UP001346149"/>
    </source>
</evidence>
<keyword evidence="2" id="KW-1185">Reference proteome</keyword>
<name>A0AAN7RI23_TRANT</name>